<keyword evidence="4" id="KW-0547">Nucleotide-binding</keyword>
<evidence type="ECO:0000256" key="3">
    <source>
        <dbReference type="ARBA" id="ARBA00022475"/>
    </source>
</evidence>
<keyword evidence="5 8" id="KW-0067">ATP-binding</keyword>
<sequence>MSAPLLSTHGLQARYGDFQALFGIDFHVAAGEVVALIGANGAGKSTLLRSLTGLLPVARPMVQLGGEAIGGLPAHEIVRRGLAMVPEGRRLFTGMSVEDNLRVAIDQAKTLALRAAADAWTLERLYALFPILRDKRRTPVESLSGGQQQMVAIGRALLLQPRVLLCDELSLGLAPKVVREIHAALPQITAAGTAIVLVEQDVGLAQHSSQRLYCMLEGRITLQGASAAVTREAIAQAYFGGSHHAMA</sequence>
<dbReference type="SMART" id="SM00382">
    <property type="entry name" value="AAA"/>
    <property type="match status" value="1"/>
</dbReference>
<dbReference type="RefSeq" id="WP_058640275.1">
    <property type="nucleotide sequence ID" value="NZ_LDSL01000011.1"/>
</dbReference>
<dbReference type="PANTHER" id="PTHR43820">
    <property type="entry name" value="HIGH-AFFINITY BRANCHED-CHAIN AMINO ACID TRANSPORT ATP-BINDING PROTEIN LIVF"/>
    <property type="match status" value="1"/>
</dbReference>
<dbReference type="GO" id="GO:0005524">
    <property type="term" value="F:ATP binding"/>
    <property type="evidence" value="ECO:0007669"/>
    <property type="project" value="UniProtKB-KW"/>
</dbReference>
<comment type="similarity">
    <text evidence="1">Belongs to the ABC transporter superfamily.</text>
</comment>
<dbReference type="InterPro" id="IPR017871">
    <property type="entry name" value="ABC_transporter-like_CS"/>
</dbReference>
<dbReference type="Pfam" id="PF00005">
    <property type="entry name" value="ABC_tran"/>
    <property type="match status" value="1"/>
</dbReference>
<accession>A0A147HBZ5</accession>
<dbReference type="OrthoDB" id="9776369at2"/>
<dbReference type="PATRIC" id="fig|433924.3.peg.321"/>
<keyword evidence="3" id="KW-0472">Membrane</keyword>
<dbReference type="Gene3D" id="3.40.50.300">
    <property type="entry name" value="P-loop containing nucleotide triphosphate hydrolases"/>
    <property type="match status" value="1"/>
</dbReference>
<dbReference type="InterPro" id="IPR027417">
    <property type="entry name" value="P-loop_NTPase"/>
</dbReference>
<protein>
    <submittedName>
        <fullName evidence="8">ABC transporter ATP-binding protein</fullName>
    </submittedName>
</protein>
<reference evidence="8 9" key="1">
    <citation type="journal article" date="2016" name="Front. Microbiol.">
        <title>Genomic Resource of Rice Seed Associated Bacteria.</title>
        <authorList>
            <person name="Midha S."/>
            <person name="Bansal K."/>
            <person name="Sharma S."/>
            <person name="Kumar N."/>
            <person name="Patil P.P."/>
            <person name="Chaudhry V."/>
            <person name="Patil P.B."/>
        </authorList>
    </citation>
    <scope>NUCLEOTIDE SEQUENCE [LARGE SCALE GENOMIC DNA]</scope>
    <source>
        <strain evidence="8 9">NS331</strain>
    </source>
</reference>
<gene>
    <name evidence="8" type="ORF">NS331_01605</name>
</gene>
<organism evidence="8 9">
    <name type="scientific">Pseudacidovorax intermedius</name>
    <dbReference type="NCBI Taxonomy" id="433924"/>
    <lineage>
        <taxon>Bacteria</taxon>
        <taxon>Pseudomonadati</taxon>
        <taxon>Pseudomonadota</taxon>
        <taxon>Betaproteobacteria</taxon>
        <taxon>Burkholderiales</taxon>
        <taxon>Comamonadaceae</taxon>
        <taxon>Pseudacidovorax</taxon>
    </lineage>
</organism>
<dbReference type="CDD" id="cd03224">
    <property type="entry name" value="ABC_TM1139_LivF_branched"/>
    <property type="match status" value="1"/>
</dbReference>
<evidence type="ECO:0000259" key="7">
    <source>
        <dbReference type="PROSITE" id="PS50893"/>
    </source>
</evidence>
<dbReference type="AlphaFoldDB" id="A0A147HBZ5"/>
<dbReference type="PROSITE" id="PS00211">
    <property type="entry name" value="ABC_TRANSPORTER_1"/>
    <property type="match status" value="1"/>
</dbReference>
<keyword evidence="2" id="KW-0813">Transport</keyword>
<evidence type="ECO:0000256" key="6">
    <source>
        <dbReference type="ARBA" id="ARBA00022970"/>
    </source>
</evidence>
<feature type="domain" description="ABC transporter" evidence="7">
    <location>
        <begin position="6"/>
        <end position="242"/>
    </location>
</feature>
<evidence type="ECO:0000256" key="2">
    <source>
        <dbReference type="ARBA" id="ARBA00022448"/>
    </source>
</evidence>
<dbReference type="InterPro" id="IPR003439">
    <property type="entry name" value="ABC_transporter-like_ATP-bd"/>
</dbReference>
<evidence type="ECO:0000256" key="5">
    <source>
        <dbReference type="ARBA" id="ARBA00022840"/>
    </source>
</evidence>
<dbReference type="PROSITE" id="PS50893">
    <property type="entry name" value="ABC_TRANSPORTER_2"/>
    <property type="match status" value="1"/>
</dbReference>
<evidence type="ECO:0000313" key="9">
    <source>
        <dbReference type="Proteomes" id="UP000072741"/>
    </source>
</evidence>
<dbReference type="InterPro" id="IPR003593">
    <property type="entry name" value="AAA+_ATPase"/>
</dbReference>
<keyword evidence="9" id="KW-1185">Reference proteome</keyword>
<dbReference type="GO" id="GO:0015807">
    <property type="term" value="P:L-amino acid transport"/>
    <property type="evidence" value="ECO:0007669"/>
    <property type="project" value="TreeGrafter"/>
</dbReference>
<dbReference type="InterPro" id="IPR052156">
    <property type="entry name" value="BCAA_Transport_ATP-bd_LivF"/>
</dbReference>
<dbReference type="PANTHER" id="PTHR43820:SF5">
    <property type="entry name" value="HIGH-AFFINITY BRANCHED-CHAIN AMINO ACID TRANSPORT ATP-BINDING PROTEIN"/>
    <property type="match status" value="1"/>
</dbReference>
<keyword evidence="3" id="KW-1003">Cell membrane</keyword>
<proteinExistence type="inferred from homology"/>
<evidence type="ECO:0000256" key="1">
    <source>
        <dbReference type="ARBA" id="ARBA00005417"/>
    </source>
</evidence>
<comment type="caution">
    <text evidence="8">The sequence shown here is derived from an EMBL/GenBank/DDBJ whole genome shotgun (WGS) entry which is preliminary data.</text>
</comment>
<evidence type="ECO:0000313" key="8">
    <source>
        <dbReference type="EMBL" id="KTT27575.1"/>
    </source>
</evidence>
<name>A0A147HBZ5_9BURK</name>
<dbReference type="Proteomes" id="UP000072741">
    <property type="component" value="Unassembled WGS sequence"/>
</dbReference>
<keyword evidence="6" id="KW-0029">Amino-acid transport</keyword>
<dbReference type="GO" id="GO:0016887">
    <property type="term" value="F:ATP hydrolysis activity"/>
    <property type="evidence" value="ECO:0007669"/>
    <property type="project" value="InterPro"/>
</dbReference>
<dbReference type="GO" id="GO:0015658">
    <property type="term" value="F:branched-chain amino acid transmembrane transporter activity"/>
    <property type="evidence" value="ECO:0007669"/>
    <property type="project" value="TreeGrafter"/>
</dbReference>
<dbReference type="SUPFAM" id="SSF52540">
    <property type="entry name" value="P-loop containing nucleoside triphosphate hydrolases"/>
    <property type="match status" value="1"/>
</dbReference>
<dbReference type="EMBL" id="LDSL01000011">
    <property type="protein sequence ID" value="KTT27575.1"/>
    <property type="molecule type" value="Genomic_DNA"/>
</dbReference>
<evidence type="ECO:0000256" key="4">
    <source>
        <dbReference type="ARBA" id="ARBA00022741"/>
    </source>
</evidence>